<name>A0A314UM10_PRUYE</name>
<dbReference type="SUPFAM" id="SSF50985">
    <property type="entry name" value="RCC1/BLIP-II"/>
    <property type="match status" value="1"/>
</dbReference>
<proteinExistence type="predicted"/>
<keyword evidence="12" id="KW-0418">Kinase</keyword>
<dbReference type="OrthoDB" id="61110at2759"/>
<keyword evidence="5" id="KW-1133">Transmembrane helix</keyword>
<dbReference type="PANTHER" id="PTHR47460:SF1">
    <property type="entry name" value="SERINE_THREONINE-PROTEIN KINASE-LIKE PROTEIN ACR4"/>
    <property type="match status" value="1"/>
</dbReference>
<dbReference type="AlphaFoldDB" id="A0A314UM10"/>
<evidence type="ECO:0000256" key="10">
    <source>
        <dbReference type="ARBA" id="ARBA00047899"/>
    </source>
</evidence>
<keyword evidence="7" id="KW-1015">Disulfide bond</keyword>
<dbReference type="Gene3D" id="2.130.10.30">
    <property type="entry name" value="Regulator of chromosome condensation 1/beta-lactamase-inhibitor protein II"/>
    <property type="match status" value="1"/>
</dbReference>
<dbReference type="STRING" id="2094558.A0A314UM10"/>
<dbReference type="PANTHER" id="PTHR47460">
    <property type="entry name" value="SERINE/THREONINE-PROTEIN KINASE-LIKE PROTEIN ACR4"/>
    <property type="match status" value="1"/>
</dbReference>
<keyword evidence="4" id="KW-0732">Signal</keyword>
<dbReference type="InterPro" id="IPR009091">
    <property type="entry name" value="RCC1/BLIP-II"/>
</dbReference>
<evidence type="ECO:0000256" key="11">
    <source>
        <dbReference type="ARBA" id="ARBA00048679"/>
    </source>
</evidence>
<keyword evidence="12" id="KW-0808">Transferase</keyword>
<organism evidence="12 13">
    <name type="scientific">Prunus yedoensis var. nudiflora</name>
    <dbReference type="NCBI Taxonomy" id="2094558"/>
    <lineage>
        <taxon>Eukaryota</taxon>
        <taxon>Viridiplantae</taxon>
        <taxon>Streptophyta</taxon>
        <taxon>Embryophyta</taxon>
        <taxon>Tracheophyta</taxon>
        <taxon>Spermatophyta</taxon>
        <taxon>Magnoliopsida</taxon>
        <taxon>eudicotyledons</taxon>
        <taxon>Gunneridae</taxon>
        <taxon>Pentapetalae</taxon>
        <taxon>rosids</taxon>
        <taxon>fabids</taxon>
        <taxon>Rosales</taxon>
        <taxon>Rosaceae</taxon>
        <taxon>Amygdaloideae</taxon>
        <taxon>Amygdaleae</taxon>
        <taxon>Prunus</taxon>
    </lineage>
</organism>
<evidence type="ECO:0000313" key="13">
    <source>
        <dbReference type="Proteomes" id="UP000250321"/>
    </source>
</evidence>
<evidence type="ECO:0000256" key="9">
    <source>
        <dbReference type="ARBA" id="ARBA00023180"/>
    </source>
</evidence>
<sequence length="214" mass="22914">MVALSGGEGFLCGILASTSLAYCLSSIAPGIDLVPPIFKTTAYSHIATGKNHVCAIRGSYYYDHEFGTMDCWEIFETWNKSLSSKQSTLFSDQSISNLVFKKVVSGEGFSCGGVRDGGLICWGPNSSNLGVSGPVDNFTVLALGRASLCGIPNFGELKFWGDIDLLAGHPNGSQYVSLAAGEHHFCGIREENHGIEYLAPSSPNFLFSPKNPIF</sequence>
<keyword evidence="6" id="KW-0472">Membrane</keyword>
<evidence type="ECO:0000256" key="7">
    <source>
        <dbReference type="ARBA" id="ARBA00023157"/>
    </source>
</evidence>
<dbReference type="EC" id="2.7.11.1" evidence="2"/>
<evidence type="ECO:0000256" key="4">
    <source>
        <dbReference type="ARBA" id="ARBA00022729"/>
    </source>
</evidence>
<comment type="catalytic activity">
    <reaction evidence="11">
        <text>L-seryl-[protein] + ATP = O-phospho-L-seryl-[protein] + ADP + H(+)</text>
        <dbReference type="Rhea" id="RHEA:17989"/>
        <dbReference type="Rhea" id="RHEA-COMP:9863"/>
        <dbReference type="Rhea" id="RHEA-COMP:11604"/>
        <dbReference type="ChEBI" id="CHEBI:15378"/>
        <dbReference type="ChEBI" id="CHEBI:29999"/>
        <dbReference type="ChEBI" id="CHEBI:30616"/>
        <dbReference type="ChEBI" id="CHEBI:83421"/>
        <dbReference type="ChEBI" id="CHEBI:456216"/>
        <dbReference type="EC" id="2.7.11.1"/>
    </reaction>
</comment>
<reference evidence="12 13" key="1">
    <citation type="submission" date="2018-02" db="EMBL/GenBank/DDBJ databases">
        <title>Draft genome of wild Prunus yedoensis var. nudiflora.</title>
        <authorList>
            <person name="Baek S."/>
            <person name="Kim J.-H."/>
            <person name="Choi K."/>
            <person name="Kim G.-B."/>
            <person name="Cho A."/>
            <person name="Jang H."/>
            <person name="Shin C.-H."/>
            <person name="Yu H.-J."/>
            <person name="Mun J.-H."/>
        </authorList>
    </citation>
    <scope>NUCLEOTIDE SEQUENCE [LARGE SCALE GENOMIC DNA]</scope>
    <source>
        <strain evidence="13">cv. Jeju island</strain>
        <tissue evidence="12">Leaf</tissue>
    </source>
</reference>
<keyword evidence="9" id="KW-0325">Glycoprotein</keyword>
<evidence type="ECO:0000256" key="5">
    <source>
        <dbReference type="ARBA" id="ARBA00022989"/>
    </source>
</evidence>
<dbReference type="GO" id="GO:0004674">
    <property type="term" value="F:protein serine/threonine kinase activity"/>
    <property type="evidence" value="ECO:0007669"/>
    <property type="project" value="UniProtKB-KW"/>
</dbReference>
<evidence type="ECO:0000256" key="1">
    <source>
        <dbReference type="ARBA" id="ARBA00004479"/>
    </source>
</evidence>
<comment type="caution">
    <text evidence="12">The sequence shown here is derived from an EMBL/GenBank/DDBJ whole genome shotgun (WGS) entry which is preliminary data.</text>
</comment>
<gene>
    <name evidence="12" type="ORF">Pyn_20223</name>
</gene>
<evidence type="ECO:0000313" key="12">
    <source>
        <dbReference type="EMBL" id="PQM38525.1"/>
    </source>
</evidence>
<comment type="subcellular location">
    <subcellularLocation>
        <location evidence="1">Membrane</location>
        <topology evidence="1">Single-pass type I membrane protein</topology>
    </subcellularLocation>
</comment>
<keyword evidence="13" id="KW-1185">Reference proteome</keyword>
<accession>A0A314UM10</accession>
<evidence type="ECO:0000256" key="3">
    <source>
        <dbReference type="ARBA" id="ARBA00022692"/>
    </source>
</evidence>
<keyword evidence="3" id="KW-0812">Transmembrane</keyword>
<protein>
    <recommendedName>
        <fullName evidence="2">non-specific serine/threonine protein kinase</fullName>
        <ecNumber evidence="2">2.7.11.1</ecNumber>
    </recommendedName>
</protein>
<dbReference type="Proteomes" id="UP000250321">
    <property type="component" value="Unassembled WGS sequence"/>
</dbReference>
<dbReference type="EMBL" id="PJQY01003305">
    <property type="protein sequence ID" value="PQM38525.1"/>
    <property type="molecule type" value="Genomic_DNA"/>
</dbReference>
<keyword evidence="8" id="KW-0675">Receptor</keyword>
<evidence type="ECO:0000256" key="8">
    <source>
        <dbReference type="ARBA" id="ARBA00023170"/>
    </source>
</evidence>
<evidence type="ECO:0000256" key="6">
    <source>
        <dbReference type="ARBA" id="ARBA00023136"/>
    </source>
</evidence>
<dbReference type="GO" id="GO:0016020">
    <property type="term" value="C:membrane"/>
    <property type="evidence" value="ECO:0007669"/>
    <property type="project" value="UniProtKB-SubCell"/>
</dbReference>
<comment type="catalytic activity">
    <reaction evidence="10">
        <text>L-threonyl-[protein] + ATP = O-phospho-L-threonyl-[protein] + ADP + H(+)</text>
        <dbReference type="Rhea" id="RHEA:46608"/>
        <dbReference type="Rhea" id="RHEA-COMP:11060"/>
        <dbReference type="Rhea" id="RHEA-COMP:11605"/>
        <dbReference type="ChEBI" id="CHEBI:15378"/>
        <dbReference type="ChEBI" id="CHEBI:30013"/>
        <dbReference type="ChEBI" id="CHEBI:30616"/>
        <dbReference type="ChEBI" id="CHEBI:61977"/>
        <dbReference type="ChEBI" id="CHEBI:456216"/>
        <dbReference type="EC" id="2.7.11.1"/>
    </reaction>
</comment>
<evidence type="ECO:0000256" key="2">
    <source>
        <dbReference type="ARBA" id="ARBA00012513"/>
    </source>
</evidence>